<dbReference type="VEuPathDB" id="FungiDB:FUN_000131"/>
<gene>
    <name evidence="1" type="ORF">RhiirA4_484758</name>
</gene>
<dbReference type="AlphaFoldDB" id="A0A2I1HPC9"/>
<proteinExistence type="predicted"/>
<accession>A0A2I1HPC9</accession>
<dbReference type="VEuPathDB" id="FungiDB:RhiirFUN_022359"/>
<dbReference type="EMBL" id="LLXI01004535">
    <property type="protein sequence ID" value="PKY60726.1"/>
    <property type="molecule type" value="Genomic_DNA"/>
</dbReference>
<keyword evidence="2" id="KW-1185">Reference proteome</keyword>
<sequence>MIVFNEGEDKEENSPYLIKCEGCNRNIGKKVESKECLIYIENEAIYVKEEEKDMNYNKDQDFIDILKNSIMETDERDKRKRQAYLINNRMYNNWNDLIEKGSDILLGIDEKVRRCLENFMKNLSNRKRIDEEYFIEMLVIEKFLKEEDMKLDILGHSELEDIEKRREEIRKFLELMKKENFETY</sequence>
<comment type="caution">
    <text evidence="1">The sequence shown here is derived from an EMBL/GenBank/DDBJ whole genome shotgun (WGS) entry which is preliminary data.</text>
</comment>
<dbReference type="VEuPathDB" id="FungiDB:RhiirA1_479713"/>
<dbReference type="Proteomes" id="UP000234323">
    <property type="component" value="Unassembled WGS sequence"/>
</dbReference>
<protein>
    <submittedName>
        <fullName evidence="1">Uncharacterized protein</fullName>
    </submittedName>
</protein>
<name>A0A2I1HPC9_9GLOM</name>
<evidence type="ECO:0000313" key="1">
    <source>
        <dbReference type="EMBL" id="PKY60726.1"/>
    </source>
</evidence>
<organism evidence="1 2">
    <name type="scientific">Rhizophagus irregularis</name>
    <dbReference type="NCBI Taxonomy" id="588596"/>
    <lineage>
        <taxon>Eukaryota</taxon>
        <taxon>Fungi</taxon>
        <taxon>Fungi incertae sedis</taxon>
        <taxon>Mucoromycota</taxon>
        <taxon>Glomeromycotina</taxon>
        <taxon>Glomeromycetes</taxon>
        <taxon>Glomerales</taxon>
        <taxon>Glomeraceae</taxon>
        <taxon>Rhizophagus</taxon>
    </lineage>
</organism>
<reference evidence="1 2" key="1">
    <citation type="submission" date="2015-10" db="EMBL/GenBank/DDBJ databases">
        <title>Genome analyses suggest a sexual origin of heterokaryosis in a supposedly ancient asexual fungus.</title>
        <authorList>
            <person name="Ropars J."/>
            <person name="Sedzielewska K."/>
            <person name="Noel J."/>
            <person name="Charron P."/>
            <person name="Farinelli L."/>
            <person name="Marton T."/>
            <person name="Kruger M."/>
            <person name="Pelin A."/>
            <person name="Brachmann A."/>
            <person name="Corradi N."/>
        </authorList>
    </citation>
    <scope>NUCLEOTIDE SEQUENCE [LARGE SCALE GENOMIC DNA]</scope>
    <source>
        <strain evidence="1 2">A4</strain>
    </source>
</reference>
<evidence type="ECO:0000313" key="2">
    <source>
        <dbReference type="Proteomes" id="UP000234323"/>
    </source>
</evidence>